<gene>
    <name evidence="1" type="ORF">M514_00261</name>
</gene>
<reference evidence="1" key="1">
    <citation type="journal article" date="2014" name="Nat. Genet.">
        <title>Genome and transcriptome of the porcine whipworm Trichuris suis.</title>
        <authorList>
            <person name="Jex A.R."/>
            <person name="Nejsum P."/>
            <person name="Schwarz E.M."/>
            <person name="Hu L."/>
            <person name="Young N.D."/>
            <person name="Hall R.S."/>
            <person name="Korhonen P.K."/>
            <person name="Liao S."/>
            <person name="Thamsborg S."/>
            <person name="Xia J."/>
            <person name="Xu P."/>
            <person name="Wang S."/>
            <person name="Scheerlinck J.P."/>
            <person name="Hofmann A."/>
            <person name="Sternberg P.W."/>
            <person name="Wang J."/>
            <person name="Gasser R.B."/>
        </authorList>
    </citation>
    <scope>NUCLEOTIDE SEQUENCE [LARGE SCALE GENOMIC DNA]</scope>
    <source>
        <strain evidence="1">DCEP-RM93F</strain>
    </source>
</reference>
<protein>
    <submittedName>
        <fullName evidence="1">Uncharacterized protein</fullName>
    </submittedName>
</protein>
<dbReference type="AlphaFoldDB" id="A0A085NEG4"/>
<evidence type="ECO:0000313" key="1">
    <source>
        <dbReference type="EMBL" id="KFD67860.1"/>
    </source>
</evidence>
<accession>A0A085NEG4</accession>
<dbReference type="Proteomes" id="UP000030758">
    <property type="component" value="Unassembled WGS sequence"/>
</dbReference>
<sequence length="166" mass="18514">MAVSCQKLKFSARETSAESFVLARSFEAVFLKVRAVNAPCERFGALAPLNSDWPISSALIGWKGGPGGSRVGHLGKAFPSVSNTYVLTREPTTPRSSLPANQRARNWPIPDPRTHLPMHFNTMAHVGHVPPKRPLGDLRPPGLQKRTPVGHMPHRENHWFEEYMLY</sequence>
<proteinExistence type="predicted"/>
<name>A0A085NEG4_9BILA</name>
<organism evidence="1">
    <name type="scientific">Trichuris suis</name>
    <name type="common">pig whipworm</name>
    <dbReference type="NCBI Taxonomy" id="68888"/>
    <lineage>
        <taxon>Eukaryota</taxon>
        <taxon>Metazoa</taxon>
        <taxon>Ecdysozoa</taxon>
        <taxon>Nematoda</taxon>
        <taxon>Enoplea</taxon>
        <taxon>Dorylaimia</taxon>
        <taxon>Trichinellida</taxon>
        <taxon>Trichuridae</taxon>
        <taxon>Trichuris</taxon>
    </lineage>
</organism>
<dbReference type="EMBL" id="KL367510">
    <property type="protein sequence ID" value="KFD67860.1"/>
    <property type="molecule type" value="Genomic_DNA"/>
</dbReference>